<organism evidence="4 5">
    <name type="scientific">Malus domestica</name>
    <name type="common">Apple</name>
    <name type="synonym">Pyrus malus</name>
    <dbReference type="NCBI Taxonomy" id="3750"/>
    <lineage>
        <taxon>Eukaryota</taxon>
        <taxon>Viridiplantae</taxon>
        <taxon>Streptophyta</taxon>
        <taxon>Embryophyta</taxon>
        <taxon>Tracheophyta</taxon>
        <taxon>Spermatophyta</taxon>
        <taxon>Magnoliopsida</taxon>
        <taxon>eudicotyledons</taxon>
        <taxon>Gunneridae</taxon>
        <taxon>Pentapetalae</taxon>
        <taxon>rosids</taxon>
        <taxon>fabids</taxon>
        <taxon>Rosales</taxon>
        <taxon>Rosaceae</taxon>
        <taxon>Amygdaloideae</taxon>
        <taxon>Maleae</taxon>
        <taxon>Malus</taxon>
    </lineage>
</organism>
<accession>A0A498JK18</accession>
<feature type="signal peptide" evidence="3">
    <location>
        <begin position="1"/>
        <end position="24"/>
    </location>
</feature>
<evidence type="ECO:0000256" key="3">
    <source>
        <dbReference type="SAM" id="SignalP"/>
    </source>
</evidence>
<gene>
    <name evidence="4" type="ORF">DVH24_023958</name>
</gene>
<reference evidence="4 5" key="1">
    <citation type="submission" date="2018-10" db="EMBL/GenBank/DDBJ databases">
        <title>A high-quality apple genome assembly.</title>
        <authorList>
            <person name="Hu J."/>
        </authorList>
    </citation>
    <scope>NUCLEOTIDE SEQUENCE [LARGE SCALE GENOMIC DNA]</scope>
    <source>
        <strain evidence="5">cv. HFTH1</strain>
        <tissue evidence="4">Young leaf</tissue>
    </source>
</reference>
<dbReference type="Proteomes" id="UP000290289">
    <property type="component" value="Chromosome 7"/>
</dbReference>
<feature type="region of interest" description="Disordered" evidence="1">
    <location>
        <begin position="32"/>
        <end position="80"/>
    </location>
</feature>
<sequence>MAKLLHLCSYCVLVLVLYVNLVTSFNQFGVGAPGPAPSGGPTTSPSPSPSPSPPSPTPPSPESGLPPPPTNSKGSSGGVSGGQKAGVVFGVLIGVGLIWFGGYVYKIRRANIRRGRYGVAARRSYL</sequence>
<feature type="compositionally biased region" description="Pro residues" evidence="1">
    <location>
        <begin position="34"/>
        <end position="70"/>
    </location>
</feature>
<evidence type="ECO:0000313" key="4">
    <source>
        <dbReference type="EMBL" id="RXH94274.1"/>
    </source>
</evidence>
<keyword evidence="3" id="KW-0732">Signal</keyword>
<proteinExistence type="predicted"/>
<keyword evidence="5" id="KW-1185">Reference proteome</keyword>
<evidence type="ECO:0000256" key="1">
    <source>
        <dbReference type="SAM" id="MobiDB-lite"/>
    </source>
</evidence>
<dbReference type="AlphaFoldDB" id="A0A498JK18"/>
<keyword evidence="2" id="KW-0472">Membrane</keyword>
<comment type="caution">
    <text evidence="4">The sequence shown here is derived from an EMBL/GenBank/DDBJ whole genome shotgun (WGS) entry which is preliminary data.</text>
</comment>
<feature type="transmembrane region" description="Helical" evidence="2">
    <location>
        <begin position="85"/>
        <end position="105"/>
    </location>
</feature>
<dbReference type="EMBL" id="RDQH01000333">
    <property type="protein sequence ID" value="RXH94274.1"/>
    <property type="molecule type" value="Genomic_DNA"/>
</dbReference>
<feature type="chain" id="PRO_5019754422" evidence="3">
    <location>
        <begin position="25"/>
        <end position="126"/>
    </location>
</feature>
<evidence type="ECO:0000256" key="2">
    <source>
        <dbReference type="SAM" id="Phobius"/>
    </source>
</evidence>
<evidence type="ECO:0000313" key="5">
    <source>
        <dbReference type="Proteomes" id="UP000290289"/>
    </source>
</evidence>
<protein>
    <submittedName>
        <fullName evidence="4">Uncharacterized protein</fullName>
    </submittedName>
</protein>
<keyword evidence="2" id="KW-0812">Transmembrane</keyword>
<name>A0A498JK18_MALDO</name>
<keyword evidence="2" id="KW-1133">Transmembrane helix</keyword>